<dbReference type="GO" id="GO:0005880">
    <property type="term" value="C:nuclear microtubule"/>
    <property type="evidence" value="ECO:0007669"/>
    <property type="project" value="TreeGrafter"/>
</dbReference>
<dbReference type="GO" id="GO:0005819">
    <property type="term" value="C:spindle"/>
    <property type="evidence" value="ECO:0007669"/>
    <property type="project" value="InterPro"/>
</dbReference>
<feature type="compositionally biased region" description="Polar residues" evidence="1">
    <location>
        <begin position="86"/>
        <end position="107"/>
    </location>
</feature>
<keyword evidence="4" id="KW-1185">Reference proteome</keyword>
<dbReference type="PANTHER" id="PTHR14326">
    <property type="entry name" value="TARGETING PROTEIN FOR XKLP2"/>
    <property type="match status" value="1"/>
</dbReference>
<dbReference type="GO" id="GO:0008017">
    <property type="term" value="F:microtubule binding"/>
    <property type="evidence" value="ECO:0007669"/>
    <property type="project" value="TreeGrafter"/>
</dbReference>
<dbReference type="AlphaFoldDB" id="A0AAP0KAJ3"/>
<dbReference type="InterPro" id="IPR009675">
    <property type="entry name" value="TPX2_fam"/>
</dbReference>
<protein>
    <recommendedName>
        <fullName evidence="2">TPX2 central domain-containing protein</fullName>
    </recommendedName>
</protein>
<comment type="caution">
    <text evidence="3">The sequence shown here is derived from an EMBL/GenBank/DDBJ whole genome shotgun (WGS) entry which is preliminary data.</text>
</comment>
<feature type="region of interest" description="Disordered" evidence="1">
    <location>
        <begin position="160"/>
        <end position="181"/>
    </location>
</feature>
<dbReference type="EMBL" id="JBBNAG010000003">
    <property type="protein sequence ID" value="KAK9147600.1"/>
    <property type="molecule type" value="Genomic_DNA"/>
</dbReference>
<evidence type="ECO:0000256" key="1">
    <source>
        <dbReference type="SAM" id="MobiDB-lite"/>
    </source>
</evidence>
<name>A0AAP0KAJ3_9MAGN</name>
<dbReference type="GO" id="GO:0090307">
    <property type="term" value="P:mitotic spindle assembly"/>
    <property type="evidence" value="ECO:0007669"/>
    <property type="project" value="TreeGrafter"/>
</dbReference>
<evidence type="ECO:0000313" key="4">
    <source>
        <dbReference type="Proteomes" id="UP001419268"/>
    </source>
</evidence>
<dbReference type="InterPro" id="IPR027330">
    <property type="entry name" value="TPX2_central_dom"/>
</dbReference>
<feature type="domain" description="TPX2 central" evidence="2">
    <location>
        <begin position="250"/>
        <end position="298"/>
    </location>
</feature>
<reference evidence="3 4" key="1">
    <citation type="submission" date="2024-01" db="EMBL/GenBank/DDBJ databases">
        <title>Genome assemblies of Stephania.</title>
        <authorList>
            <person name="Yang L."/>
        </authorList>
    </citation>
    <scope>NUCLEOTIDE SEQUENCE [LARGE SCALE GENOMIC DNA]</scope>
    <source>
        <strain evidence="3">JXDWG</strain>
        <tissue evidence="3">Leaf</tissue>
    </source>
</reference>
<gene>
    <name evidence="3" type="ORF">Scep_006357</name>
</gene>
<sequence length="299" mass="33838">MDEEMDCGGDEGVLVAEEVDFDYEYEASRYFDFVKGETAVEVREAEMWFDSAQTYPPSPFVIKLNLEGILEENDSTFAEQKERASIDSTTSHSDTRMSSEFVGGNQSCRGGKEDVKVNPFTSCLPNVQGLTFNNHFTLDVPNAKSKTAIKAALTRGSTLMKPTASHLAKQNRPRNPHVSNRSWDRSYKLLHKNNSSDTVSVVEIQPSKRQKLEGGQLRKVPGSNQHCNFTHKASKKQDDHIECNMTQTRLKLTIPREPELETAHRAQRMRQKESTVLGESTKLNRPMFRARPLNRKVNS</sequence>
<dbReference type="PANTHER" id="PTHR14326:SF15">
    <property type="entry name" value="OS06G0130200 PROTEIN"/>
    <property type="match status" value="1"/>
</dbReference>
<dbReference type="Proteomes" id="UP001419268">
    <property type="component" value="Unassembled WGS sequence"/>
</dbReference>
<evidence type="ECO:0000259" key="2">
    <source>
        <dbReference type="Pfam" id="PF12214"/>
    </source>
</evidence>
<dbReference type="GO" id="GO:0060236">
    <property type="term" value="P:regulation of mitotic spindle organization"/>
    <property type="evidence" value="ECO:0007669"/>
    <property type="project" value="InterPro"/>
</dbReference>
<organism evidence="3 4">
    <name type="scientific">Stephania cephalantha</name>
    <dbReference type="NCBI Taxonomy" id="152367"/>
    <lineage>
        <taxon>Eukaryota</taxon>
        <taxon>Viridiplantae</taxon>
        <taxon>Streptophyta</taxon>
        <taxon>Embryophyta</taxon>
        <taxon>Tracheophyta</taxon>
        <taxon>Spermatophyta</taxon>
        <taxon>Magnoliopsida</taxon>
        <taxon>Ranunculales</taxon>
        <taxon>Menispermaceae</taxon>
        <taxon>Menispermoideae</taxon>
        <taxon>Cissampelideae</taxon>
        <taxon>Stephania</taxon>
    </lineage>
</organism>
<feature type="region of interest" description="Disordered" evidence="1">
    <location>
        <begin position="263"/>
        <end position="299"/>
    </location>
</feature>
<accession>A0AAP0KAJ3</accession>
<evidence type="ECO:0000313" key="3">
    <source>
        <dbReference type="EMBL" id="KAK9147600.1"/>
    </source>
</evidence>
<proteinExistence type="predicted"/>
<dbReference type="GO" id="GO:0030295">
    <property type="term" value="F:protein kinase activator activity"/>
    <property type="evidence" value="ECO:0007669"/>
    <property type="project" value="TreeGrafter"/>
</dbReference>
<dbReference type="Pfam" id="PF12214">
    <property type="entry name" value="TPX2_importin"/>
    <property type="match status" value="1"/>
</dbReference>
<feature type="region of interest" description="Disordered" evidence="1">
    <location>
        <begin position="78"/>
        <end position="107"/>
    </location>
</feature>